<name>A0A8S1MJ55_9CILI</name>
<accession>A0A8S1MJ55</accession>
<protein>
    <submittedName>
        <fullName evidence="1">Uncharacterized protein</fullName>
    </submittedName>
</protein>
<gene>
    <name evidence="1" type="ORF">PSON_ATCC_30995.1.T0370335</name>
</gene>
<dbReference type="Proteomes" id="UP000692954">
    <property type="component" value="Unassembled WGS sequence"/>
</dbReference>
<comment type="caution">
    <text evidence="1">The sequence shown here is derived from an EMBL/GenBank/DDBJ whole genome shotgun (WGS) entry which is preliminary data.</text>
</comment>
<dbReference type="AlphaFoldDB" id="A0A8S1MJ55"/>
<dbReference type="GO" id="GO:0008080">
    <property type="term" value="F:N-acetyltransferase activity"/>
    <property type="evidence" value="ECO:0007669"/>
    <property type="project" value="TreeGrafter"/>
</dbReference>
<keyword evidence="2" id="KW-1185">Reference proteome</keyword>
<reference evidence="1" key="1">
    <citation type="submission" date="2021-01" db="EMBL/GenBank/DDBJ databases">
        <authorList>
            <consortium name="Genoscope - CEA"/>
            <person name="William W."/>
        </authorList>
    </citation>
    <scope>NUCLEOTIDE SEQUENCE</scope>
</reference>
<dbReference type="EMBL" id="CAJJDN010000037">
    <property type="protein sequence ID" value="CAD8078491.1"/>
    <property type="molecule type" value="Genomic_DNA"/>
</dbReference>
<sequence>MEICNINDLSGLIKEKEKVYTFRKLEKKDAQNILGLMTKSFLSDNEGFKILQATEQDLNTDQSLQLFSWMVQENLSFGAFHEDQLISACLSYDLSSNNDLHIEGPEPSQVMMEITDMIIKLLDQYANTSNLGKKEIAYLSHLATKPDHFQQHLALSCAYLSVEECRKQGFKQLITGAGHVGTQKTISKIFKKFDKIKEINELKGQPTYMVSLIGQLQ</sequence>
<proteinExistence type="predicted"/>
<evidence type="ECO:0000313" key="1">
    <source>
        <dbReference type="EMBL" id="CAD8078491.1"/>
    </source>
</evidence>
<dbReference type="OrthoDB" id="294349at2759"/>
<organism evidence="1 2">
    <name type="scientific">Paramecium sonneborni</name>
    <dbReference type="NCBI Taxonomy" id="65129"/>
    <lineage>
        <taxon>Eukaryota</taxon>
        <taxon>Sar</taxon>
        <taxon>Alveolata</taxon>
        <taxon>Ciliophora</taxon>
        <taxon>Intramacronucleata</taxon>
        <taxon>Oligohymenophorea</taxon>
        <taxon>Peniculida</taxon>
        <taxon>Parameciidae</taxon>
        <taxon>Paramecium</taxon>
    </lineage>
</organism>
<evidence type="ECO:0000313" key="2">
    <source>
        <dbReference type="Proteomes" id="UP000692954"/>
    </source>
</evidence>
<dbReference type="PANTHER" id="PTHR20905">
    <property type="entry name" value="N-ACETYLTRANSFERASE-RELATED"/>
    <property type="match status" value="1"/>
</dbReference>
<dbReference type="PANTHER" id="PTHR20905:SF1">
    <property type="entry name" value="AT07410P-RELATED"/>
    <property type="match status" value="1"/>
</dbReference>